<dbReference type="InterPro" id="IPR002347">
    <property type="entry name" value="SDR_fam"/>
</dbReference>
<reference evidence="1 2" key="2">
    <citation type="submission" date="2021-10" db="EMBL/GenBank/DDBJ databases">
        <authorList>
            <person name="Piombo E."/>
        </authorList>
    </citation>
    <scope>NUCLEOTIDE SEQUENCE [LARGE SCALE GENOMIC DNA]</scope>
</reference>
<dbReference type="InterPro" id="IPR052184">
    <property type="entry name" value="SDR_enzymes"/>
</dbReference>
<dbReference type="AlphaFoldDB" id="A0A9N9Y4A6"/>
<evidence type="ECO:0008006" key="3">
    <source>
        <dbReference type="Google" id="ProtNLM"/>
    </source>
</evidence>
<organism evidence="1 2">
    <name type="scientific">Clonostachys byssicola</name>
    <dbReference type="NCBI Taxonomy" id="160290"/>
    <lineage>
        <taxon>Eukaryota</taxon>
        <taxon>Fungi</taxon>
        <taxon>Dikarya</taxon>
        <taxon>Ascomycota</taxon>
        <taxon>Pezizomycotina</taxon>
        <taxon>Sordariomycetes</taxon>
        <taxon>Hypocreomycetidae</taxon>
        <taxon>Hypocreales</taxon>
        <taxon>Bionectriaceae</taxon>
        <taxon>Clonostachys</taxon>
    </lineage>
</organism>
<protein>
    <recommendedName>
        <fullName evidence="3">NAD(P)-binding protein</fullName>
    </recommendedName>
</protein>
<name>A0A9N9Y4A6_9HYPO</name>
<proteinExistence type="predicted"/>
<dbReference type="PRINTS" id="PR00081">
    <property type="entry name" value="GDHRDH"/>
</dbReference>
<reference evidence="2" key="1">
    <citation type="submission" date="2019-06" db="EMBL/GenBank/DDBJ databases">
        <authorList>
            <person name="Broberg M."/>
        </authorList>
    </citation>
    <scope>NUCLEOTIDE SEQUENCE [LARGE SCALE GENOMIC DNA]</scope>
</reference>
<sequence>MPSYVITGVSRGIGWEFLRQISANPNNQVIGLVRDKKATDKRVSEELAGRTNINILEADLSDYDAIKNSAAATSEITGGSLDYLIANAANMSKWDAYDPIGVLAENPKELEKQLINSTTVNIVGNINLFKLYIPLLLKGQAKKVIALTSGHADLDAINQVGIEPAALYSISKAGMNIAVGKFNVQYKKDGILFFSLSPGVVDVGSQADATPEQLQKLGAMAAGFMRAYPDWKGPAQPEDSVKDMLAVIEKASIEDGFGGAFLSHHGDKHWL</sequence>
<dbReference type="Pfam" id="PF00106">
    <property type="entry name" value="adh_short"/>
    <property type="match status" value="1"/>
</dbReference>
<dbReference type="PANTHER" id="PTHR45458:SF3">
    <property type="entry name" value="CHAIN DEHYDROGENASE (ATSC), PUTATIVE-RELATED"/>
    <property type="match status" value="1"/>
</dbReference>
<accession>A0A9N9Y4A6</accession>
<dbReference type="OrthoDB" id="7289984at2759"/>
<dbReference type="Proteomes" id="UP000754883">
    <property type="component" value="Unassembled WGS sequence"/>
</dbReference>
<gene>
    <name evidence="1" type="ORF">CBYS24578_00016466</name>
</gene>
<dbReference type="EMBL" id="CABFNO020001448">
    <property type="protein sequence ID" value="CAG9988238.1"/>
    <property type="molecule type" value="Genomic_DNA"/>
</dbReference>
<dbReference type="InterPro" id="IPR036291">
    <property type="entry name" value="NAD(P)-bd_dom_sf"/>
</dbReference>
<dbReference type="SUPFAM" id="SSF51735">
    <property type="entry name" value="NAD(P)-binding Rossmann-fold domains"/>
    <property type="match status" value="1"/>
</dbReference>
<dbReference type="Gene3D" id="3.40.50.720">
    <property type="entry name" value="NAD(P)-binding Rossmann-like Domain"/>
    <property type="match status" value="1"/>
</dbReference>
<keyword evidence="2" id="KW-1185">Reference proteome</keyword>
<evidence type="ECO:0000313" key="2">
    <source>
        <dbReference type="Proteomes" id="UP000754883"/>
    </source>
</evidence>
<dbReference type="PANTHER" id="PTHR45458">
    <property type="entry name" value="SHORT-CHAIN DEHYDROGENASE/REDUCTASE SDR"/>
    <property type="match status" value="1"/>
</dbReference>
<evidence type="ECO:0000313" key="1">
    <source>
        <dbReference type="EMBL" id="CAG9988238.1"/>
    </source>
</evidence>
<comment type="caution">
    <text evidence="1">The sequence shown here is derived from an EMBL/GenBank/DDBJ whole genome shotgun (WGS) entry which is preliminary data.</text>
</comment>
<dbReference type="GO" id="GO:0016616">
    <property type="term" value="F:oxidoreductase activity, acting on the CH-OH group of donors, NAD or NADP as acceptor"/>
    <property type="evidence" value="ECO:0007669"/>
    <property type="project" value="TreeGrafter"/>
</dbReference>